<comment type="caution">
    <text evidence="2">The sequence shown here is derived from an EMBL/GenBank/DDBJ whole genome shotgun (WGS) entry which is preliminary data.</text>
</comment>
<feature type="compositionally biased region" description="Basic and acidic residues" evidence="1">
    <location>
        <begin position="2159"/>
        <end position="2182"/>
    </location>
</feature>
<keyword evidence="3" id="KW-1185">Reference proteome</keyword>
<feature type="region of interest" description="Disordered" evidence="1">
    <location>
        <begin position="1105"/>
        <end position="1126"/>
    </location>
</feature>
<feature type="compositionally biased region" description="Basic and acidic residues" evidence="1">
    <location>
        <begin position="2231"/>
        <end position="2243"/>
    </location>
</feature>
<feature type="compositionally biased region" description="Low complexity" evidence="1">
    <location>
        <begin position="1547"/>
        <end position="1566"/>
    </location>
</feature>
<feature type="compositionally biased region" description="Basic and acidic residues" evidence="1">
    <location>
        <begin position="649"/>
        <end position="659"/>
    </location>
</feature>
<feature type="compositionally biased region" description="Low complexity" evidence="1">
    <location>
        <begin position="237"/>
        <end position="249"/>
    </location>
</feature>
<dbReference type="EMBL" id="NWUJ01000003">
    <property type="protein sequence ID" value="PFH36872.1"/>
    <property type="molecule type" value="Genomic_DNA"/>
</dbReference>
<feature type="compositionally biased region" description="Low complexity" evidence="1">
    <location>
        <begin position="2053"/>
        <end position="2065"/>
    </location>
</feature>
<gene>
    <name evidence="2" type="ORF">BESB_050640</name>
</gene>
<feature type="region of interest" description="Disordered" evidence="1">
    <location>
        <begin position="13"/>
        <end position="36"/>
    </location>
</feature>
<feature type="region of interest" description="Disordered" evidence="1">
    <location>
        <begin position="1215"/>
        <end position="1270"/>
    </location>
</feature>
<protein>
    <submittedName>
        <fullName evidence="2">Uncharacterized protein</fullName>
    </submittedName>
</protein>
<feature type="compositionally biased region" description="Acidic residues" evidence="1">
    <location>
        <begin position="1222"/>
        <end position="1232"/>
    </location>
</feature>
<feature type="region of interest" description="Disordered" evidence="1">
    <location>
        <begin position="600"/>
        <end position="665"/>
    </location>
</feature>
<feature type="region of interest" description="Disordered" evidence="1">
    <location>
        <begin position="803"/>
        <end position="828"/>
    </location>
</feature>
<feature type="region of interest" description="Disordered" evidence="1">
    <location>
        <begin position="779"/>
        <end position="798"/>
    </location>
</feature>
<accession>A0A2A9MMS7</accession>
<feature type="region of interest" description="Disordered" evidence="1">
    <location>
        <begin position="2746"/>
        <end position="2772"/>
    </location>
</feature>
<proteinExistence type="predicted"/>
<organism evidence="2 3">
    <name type="scientific">Besnoitia besnoiti</name>
    <name type="common">Apicomplexan protozoan</name>
    <dbReference type="NCBI Taxonomy" id="94643"/>
    <lineage>
        <taxon>Eukaryota</taxon>
        <taxon>Sar</taxon>
        <taxon>Alveolata</taxon>
        <taxon>Apicomplexa</taxon>
        <taxon>Conoidasida</taxon>
        <taxon>Coccidia</taxon>
        <taxon>Eucoccidiorida</taxon>
        <taxon>Eimeriorina</taxon>
        <taxon>Sarcocystidae</taxon>
        <taxon>Besnoitia</taxon>
    </lineage>
</organism>
<feature type="compositionally biased region" description="Low complexity" evidence="1">
    <location>
        <begin position="1471"/>
        <end position="1498"/>
    </location>
</feature>
<feature type="compositionally biased region" description="Basic and acidic residues" evidence="1">
    <location>
        <begin position="287"/>
        <end position="307"/>
    </location>
</feature>
<feature type="region of interest" description="Disordered" evidence="1">
    <location>
        <begin position="1610"/>
        <end position="1629"/>
    </location>
</feature>
<evidence type="ECO:0000256" key="1">
    <source>
        <dbReference type="SAM" id="MobiDB-lite"/>
    </source>
</evidence>
<feature type="compositionally biased region" description="Low complexity" evidence="1">
    <location>
        <begin position="13"/>
        <end position="26"/>
    </location>
</feature>
<feature type="compositionally biased region" description="Low complexity" evidence="1">
    <location>
        <begin position="3144"/>
        <end position="3163"/>
    </location>
</feature>
<feature type="region of interest" description="Disordered" evidence="1">
    <location>
        <begin position="178"/>
        <end position="212"/>
    </location>
</feature>
<feature type="compositionally biased region" description="Basic and acidic residues" evidence="1">
    <location>
        <begin position="2209"/>
        <end position="2223"/>
    </location>
</feature>
<dbReference type="PANTHER" id="PTHR24216:SF65">
    <property type="entry name" value="PAXILLIN-LIKE PROTEIN 1"/>
    <property type="match status" value="1"/>
</dbReference>
<feature type="region of interest" description="Disordered" evidence="1">
    <location>
        <begin position="1146"/>
        <end position="1176"/>
    </location>
</feature>
<dbReference type="PANTHER" id="PTHR24216">
    <property type="entry name" value="PAXILLIN-RELATED"/>
    <property type="match status" value="1"/>
</dbReference>
<feature type="region of interest" description="Disordered" evidence="1">
    <location>
        <begin position="1546"/>
        <end position="1587"/>
    </location>
</feature>
<feature type="region of interest" description="Disordered" evidence="1">
    <location>
        <begin position="1926"/>
        <end position="1948"/>
    </location>
</feature>
<feature type="region of interest" description="Disordered" evidence="1">
    <location>
        <begin position="1886"/>
        <end position="1910"/>
    </location>
</feature>
<dbReference type="VEuPathDB" id="ToxoDB:BESB_050640"/>
<evidence type="ECO:0000313" key="2">
    <source>
        <dbReference type="EMBL" id="PFH36872.1"/>
    </source>
</evidence>
<feature type="compositionally biased region" description="Basic and acidic residues" evidence="1">
    <location>
        <begin position="603"/>
        <end position="612"/>
    </location>
</feature>
<evidence type="ECO:0000313" key="3">
    <source>
        <dbReference type="Proteomes" id="UP000224006"/>
    </source>
</evidence>
<feature type="region of interest" description="Disordered" evidence="1">
    <location>
        <begin position="1456"/>
        <end position="1525"/>
    </location>
</feature>
<feature type="region of interest" description="Disordered" evidence="1">
    <location>
        <begin position="3264"/>
        <end position="3284"/>
    </location>
</feature>
<feature type="region of interest" description="Disordered" evidence="1">
    <location>
        <begin position="1317"/>
        <end position="1339"/>
    </location>
</feature>
<dbReference type="GeneID" id="40309994"/>
<feature type="region of interest" description="Disordered" evidence="1">
    <location>
        <begin position="236"/>
        <end position="307"/>
    </location>
</feature>
<dbReference type="KEGG" id="bbes:BESB_050640"/>
<feature type="region of interest" description="Disordered" evidence="1">
    <location>
        <begin position="3096"/>
        <end position="3163"/>
    </location>
</feature>
<feature type="region of interest" description="Disordered" evidence="1">
    <location>
        <begin position="126"/>
        <end position="162"/>
    </location>
</feature>
<feature type="region of interest" description="Disordered" evidence="1">
    <location>
        <begin position="2053"/>
        <end position="2078"/>
    </location>
</feature>
<feature type="region of interest" description="Disordered" evidence="1">
    <location>
        <begin position="79"/>
        <end position="107"/>
    </location>
</feature>
<feature type="compositionally biased region" description="Basic and acidic residues" evidence="1">
    <location>
        <begin position="2192"/>
        <end position="2202"/>
    </location>
</feature>
<feature type="compositionally biased region" description="Basic and acidic residues" evidence="1">
    <location>
        <begin position="178"/>
        <end position="191"/>
    </location>
</feature>
<feature type="compositionally biased region" description="Pro residues" evidence="1">
    <location>
        <begin position="1114"/>
        <end position="1126"/>
    </location>
</feature>
<dbReference type="OrthoDB" id="332197at2759"/>
<dbReference type="RefSeq" id="XP_029220881.1">
    <property type="nucleotide sequence ID" value="XM_029363515.1"/>
</dbReference>
<dbReference type="Proteomes" id="UP000224006">
    <property type="component" value="Chromosome III"/>
</dbReference>
<name>A0A2A9MMS7_BESBE</name>
<feature type="compositionally biased region" description="Low complexity" evidence="1">
    <location>
        <begin position="803"/>
        <end position="818"/>
    </location>
</feature>
<feature type="region of interest" description="Disordered" evidence="1">
    <location>
        <begin position="2154"/>
        <end position="2259"/>
    </location>
</feature>
<reference evidence="2 3" key="1">
    <citation type="submission" date="2017-09" db="EMBL/GenBank/DDBJ databases">
        <title>Genome sequencing of Besnoitia besnoiti strain Bb-Ger1.</title>
        <authorList>
            <person name="Schares G."/>
            <person name="Venepally P."/>
            <person name="Lorenzi H.A."/>
        </authorList>
    </citation>
    <scope>NUCLEOTIDE SEQUENCE [LARGE SCALE GENOMIC DNA]</scope>
    <source>
        <strain evidence="2 3">Bb-Ger1</strain>
    </source>
</reference>
<feature type="compositionally biased region" description="Basic and acidic residues" evidence="1">
    <location>
        <begin position="128"/>
        <end position="147"/>
    </location>
</feature>
<sequence>MLSVRFALAGTPGASDLAGAAAGPASRHPGDRRPASACLSGLSRETQWRTNRTRFSHAPSLAARGGLAASVADIDDAAGSPASKRLKRDGTPYAPQHRTPGVTGEKSTGSLFRCLWSETRTRFGLRVRHPDHSDRAQPEAPREEAATRSKGGTPAVPEESNLDLGVWDAAVCDAAPRDQRAAADVHHDVEAAHSSAALPSPPSESGVRPSRPAFLSPSWASLTRWSATLCGCRRRSAAAATARPRVPTRGGRRDEKPASAAPPFRPRGAFCPPPKACGPASPAAGRRRVEGGFRDSASPRREGRELQLRGLTSDARWMYAVTSVSASRRCPADASADEENHMGAKADNTPAPHVCEEAKEPHPLPSRVIIQLQAFHRGNVADSNPSRIVCDITSSLLAAEGDANGGGLHTRSTEAAAAAGGAVSHSAHARLLVRDAVNVQGALPEYLQLLVLLSTFATADRRAPPQAALHLVQLPACTVLLTFPLPPSAARSRRSAPTCERGGKKSCSRIEAYAQYLAKLDGRDDSASTELAGASAILDTDTHEILLAIATRRSGVFLFSARPASWRASRLAPASFFIQPPAVFSPVLCLLPRPLGCASRGQPSERSERETPLCDAAPAAPAPPYRLLQRNNNGPGAERPPSGRSSSTEPRDGGRERFHWGTADNFCAPSTSSQAEDALWRPVETCALRYLPVPSCCVRVTSVSACSGNAEALRLLSSLEQRLSHPPAATDVQRGGREPKPALGAFFVAVSPAPRTACGCAWSPLVLYIHPRVWRVAASGSSARGPSPPALASATAPGSLCEPEAAAAGRGGEASATASQTIRRRDQDERFVVAPLTMPATRLPPGLLTAQDGLGSLAEPCLAGQFAFGGARAAGDTRLHEALSAFGDAREPSCAVSHILLALPYIPFTSYAPASLPVSLTPPAPPSGSRASRGLAAGASAGDARALAALAERHAAASLSPQRCVEYGLWLVGRCADGGLVVLHALAARRLSAAPPQPHAGMHAAPDRACGFCRRKTLRFGVYVHPELQLASGLGKFSCERCRAEELVYVSGSRPPAWQRVGQPGASLVAAHVCATTHALSLVWLTRPACAEALAALQRKISRDSLAGDRSHPPSRPPIHPARPPPAFRAAVFPVASFYLHRGCQPGASSDSDAQLVPEEERSGATHAQSRARNEGGAWDLVAKTRAEAQPTRGVVDGVDLTELLARRTPVAVRPLQADAAEQSDAEGEEQGGTDGRPDTRDKTRRGGSGSPRETSQETGEEQNELWKRDSACADQTIDELYETETLLWSFLQPLTPGELRMKNRVGSQTLRALAQRAAASSAPASPYTLRGPSSDPRAAAASPAVVRILSCTYTPPQDLAGERAGVEGRRQCRLAALPDRRGSVSDFCFPDFREGEQLLQGETTLDVGALHAQQGPFSRVGPPRDLAIPDDPAWLRCFSFTFALLGVCGNPAQDSLSRASPPSLSPSPSPSSFSSCSVHSSSPASSPTSSARTAESSLQGVSVARTPRSPLDNDHAAEAGSGDSLLPDYHEAAWMLSDVSASQENSISTGLSPSPGSPSVVSVNSALDDEGGATHEAAGEPGAADERNLVAPLSLEVCGGTNGRRRCAVAESEETGDGQQMQRSDAGRSEPDVLVGLVLHIEAGEVAVQRGLQRLALEIFTTPSVYCRPLQCLGLLPVYVHPTHRLLAFDLLATKGAIALSSQRGCPRALDALRVESWPQRWSEERCAGVEPPLSSTFQQAPSWRPVASPSASSDPQDEIQVYIHRSDQMLLQALLHAYLHRGEAAAIQRILLASAAEGKRRPGQTLQSSARSAAASPWAFSDAFVLLVASWAFAELDALLPLRETPHASSSFSPASLSRPSLPLLAGLLEAALRRVDAEDFQTRSDAAAAASHANQDPRQPGDPAGEAVAQLAPQLESIARKAVTLQSPSPRRRGSCGARRLGTDAERRAEDAIVEERRAGRGERSAWAWWRLMQNAKHALLLKGLEGILAACLVRLTAMVPSSYLLLSSTDPCLLAPPTPASGCSVPPSGSASAASSSFATPLASRLTSPSSVSSISSSASANFPPRTGKGLRGEPRDLAAATRGVAPVVSLPCLADFLRRTVSSLSLLRTAFFWRDMSLRCMYTPAKDVRGDPRRLVASFSPLSPRSLFASSCTRAREPKRKRDERETSEEGGKEGKNRQAPSQRTPRSCERNEETGPSKHTSMRRVDEKEKRGADALRQEAAASQRGDESMRPTRKESPIPAAREGEENADDVESNFSASSLSLNRAACLADETRLVALHEALIRAGDGETLSLPAFLRPLQLLACRPRHDGLYRLEGDDATWIGARDNRQEGTMPAEARGGARSVSLVPSLSPVSASCAAAVEHAATELIPSESGGKGRTGRELACACGLCGAAASRFLFSSLALCKAQAIENTPPVSFVDFGHCSAAADDGLNGANPAKRRSLRGTYARASSVAGFPRLSSSFSLLSQDVTHFLRSLSGSLQFADALWCLASAEGAREGDDEGEWKDATHAAREAQRLLLPATLQLIGAIPRGGLFEGARDRDASHDDSEDERAASGLFEILALICNSLVYLQQAIDLYSWMRRAVVSRRAFVSFVLPPSPPSLVPFLLSYLLLLASEASQLLHAVARSPLDSHSCDSTRRASCVSLLAKDEGREAHLFLLSAETGRAGDCVRATSERAVRVLLAESRARRLVRCSVLSDLLAAIPLLLSSPLARPSRAPRRECGLSSSLWRALRQSPLPSSSALCPRVAPPRRRSEGGPGAAERAEVGGSLASRMLTRGDLVAHAHLVSRLKCKVLDAGRCGGSGGDLGIPLGLSVEQSGVQRGIFPNAFSAICQLASLFLSFSQKAEAGASSRSQPPASPRACSLPRDELAWHVQRLVADLRSVLEACLAPTWQEATLRFVSPSGSFLQPYEPAVPAAPVCVPWCFSPAPVRVAPLEMPRGDCLRALNFDRSPFAPPKPLAMPVACALSQKLSSFTASLSLLLSLLLSPSSAPARFASVASAFPLPSSAASLFRSYEQASATRGAEELRASWWRETLRSLLLGCLCTGAFPLLITHLANGRRDALPLALLFAALLDVVERGWMSAQHATKQQRRGDEPHGQLRAPGEPPCASAGGTSSRERTRRAATQPLDSVFSPESLSPSAPSSSSSSISSPVSSSFACSSLERCEETGIFFSAAHALLQLLLRCSEVAERDEARNLRAVCLASPIAALLTGASGLREEVAQGSRNPRPENSFFIDAAASLMHNIRRAKLLRDEESGLTSTTRATPPQAAPHRDAVGAEQGCRLLRTSAACAPPTQQSLQAISLAVPVWHGVAWVPQSCGAKGAHYDVDAD</sequence>